<proteinExistence type="inferred from homology"/>
<dbReference type="HAMAP" id="MF_00283">
    <property type="entry name" value="Phe_tRNA_synth_beta1"/>
    <property type="match status" value="1"/>
</dbReference>
<evidence type="ECO:0000256" key="2">
    <source>
        <dbReference type="ARBA" id="ARBA00008653"/>
    </source>
</evidence>
<dbReference type="SUPFAM" id="SSF56037">
    <property type="entry name" value="PheT/TilS domain"/>
    <property type="match status" value="1"/>
</dbReference>
<accession>A0A1V4ESN3</accession>
<comment type="caution">
    <text evidence="20">The sequence shown here is derived from an EMBL/GenBank/DDBJ whole genome shotgun (WGS) entry which is preliminary data.</text>
</comment>
<keyword evidence="21" id="KW-1185">Reference proteome</keyword>
<dbReference type="CDD" id="cd02796">
    <property type="entry name" value="tRNA_bind_bactPheRS"/>
    <property type="match status" value="1"/>
</dbReference>
<dbReference type="GO" id="GO:0009328">
    <property type="term" value="C:phenylalanine-tRNA ligase complex"/>
    <property type="evidence" value="ECO:0007669"/>
    <property type="project" value="TreeGrafter"/>
</dbReference>
<dbReference type="Pfam" id="PF01588">
    <property type="entry name" value="tRNA_bind"/>
    <property type="match status" value="1"/>
</dbReference>
<dbReference type="GO" id="GO:0000049">
    <property type="term" value="F:tRNA binding"/>
    <property type="evidence" value="ECO:0007669"/>
    <property type="project" value="UniProtKB-UniRule"/>
</dbReference>
<comment type="subunit">
    <text evidence="3 15">Tetramer of two alpha and two beta subunits.</text>
</comment>
<dbReference type="Pfam" id="PF03147">
    <property type="entry name" value="FDX-ACB"/>
    <property type="match status" value="1"/>
</dbReference>
<evidence type="ECO:0000256" key="1">
    <source>
        <dbReference type="ARBA" id="ARBA00004496"/>
    </source>
</evidence>
<protein>
    <recommendedName>
        <fullName evidence="15">Phenylalanine--tRNA ligase beta subunit</fullName>
        <ecNumber evidence="15">6.1.1.20</ecNumber>
    </recommendedName>
    <alternativeName>
        <fullName evidence="15">Phenylalanyl-tRNA synthetase beta subunit</fullName>
        <shortName evidence="15">PheRS</shortName>
    </alternativeName>
</protein>
<dbReference type="InterPro" id="IPR005146">
    <property type="entry name" value="B3/B4_tRNA-bd"/>
</dbReference>
<dbReference type="InterPro" id="IPR002547">
    <property type="entry name" value="tRNA-bd_dom"/>
</dbReference>
<dbReference type="GO" id="GO:0006432">
    <property type="term" value="P:phenylalanyl-tRNA aminoacylation"/>
    <property type="evidence" value="ECO:0007669"/>
    <property type="project" value="UniProtKB-UniRule"/>
</dbReference>
<evidence type="ECO:0000313" key="20">
    <source>
        <dbReference type="EMBL" id="OPG15956.1"/>
    </source>
</evidence>
<dbReference type="SUPFAM" id="SSF54991">
    <property type="entry name" value="Anticodon-binding domain of PheRS"/>
    <property type="match status" value="1"/>
</dbReference>
<evidence type="ECO:0000256" key="3">
    <source>
        <dbReference type="ARBA" id="ARBA00011209"/>
    </source>
</evidence>
<comment type="similarity">
    <text evidence="2 15">Belongs to the phenylalanyl-tRNA synthetase beta subunit family. Type 1 subfamily.</text>
</comment>
<dbReference type="GO" id="GO:0000287">
    <property type="term" value="F:magnesium ion binding"/>
    <property type="evidence" value="ECO:0007669"/>
    <property type="project" value="UniProtKB-UniRule"/>
</dbReference>
<evidence type="ECO:0000259" key="17">
    <source>
        <dbReference type="PROSITE" id="PS50886"/>
    </source>
</evidence>
<evidence type="ECO:0000256" key="15">
    <source>
        <dbReference type="HAMAP-Rule" id="MF_00283"/>
    </source>
</evidence>
<dbReference type="InterPro" id="IPR036690">
    <property type="entry name" value="Fdx_antiC-bd_sf"/>
</dbReference>
<dbReference type="InterPro" id="IPR012340">
    <property type="entry name" value="NA-bd_OB-fold"/>
</dbReference>
<dbReference type="GO" id="GO:0140096">
    <property type="term" value="F:catalytic activity, acting on a protein"/>
    <property type="evidence" value="ECO:0007669"/>
    <property type="project" value="UniProtKB-ARBA"/>
</dbReference>
<dbReference type="FunFam" id="2.40.50.140:FF:000045">
    <property type="entry name" value="Phenylalanine--tRNA ligase beta subunit"/>
    <property type="match status" value="1"/>
</dbReference>
<keyword evidence="8 15" id="KW-0547">Nucleotide-binding</keyword>
<dbReference type="EC" id="6.1.1.20" evidence="15"/>
<dbReference type="PROSITE" id="PS51447">
    <property type="entry name" value="FDX_ACB"/>
    <property type="match status" value="1"/>
</dbReference>
<evidence type="ECO:0000313" key="21">
    <source>
        <dbReference type="Proteomes" id="UP000190229"/>
    </source>
</evidence>
<dbReference type="Pfam" id="PF03484">
    <property type="entry name" value="B5"/>
    <property type="match status" value="1"/>
</dbReference>
<reference evidence="20 21" key="1">
    <citation type="submission" date="2017-02" db="EMBL/GenBank/DDBJ databases">
        <title>Draft genome of Acidibacillus ferrooxidans Huett2.</title>
        <authorList>
            <person name="Schopf S."/>
        </authorList>
    </citation>
    <scope>NUCLEOTIDE SEQUENCE [LARGE SCALE GENOMIC DNA]</scope>
    <source>
        <strain evidence="20 21">Huett2</strain>
    </source>
</reference>
<dbReference type="SUPFAM" id="SSF46955">
    <property type="entry name" value="Putative DNA-binding domain"/>
    <property type="match status" value="1"/>
</dbReference>
<dbReference type="FunFam" id="3.30.70.380:FF:000001">
    <property type="entry name" value="Phenylalanine--tRNA ligase beta subunit"/>
    <property type="match status" value="1"/>
</dbReference>
<dbReference type="InterPro" id="IPR041616">
    <property type="entry name" value="PheRS_beta_core"/>
</dbReference>
<evidence type="ECO:0000256" key="5">
    <source>
        <dbReference type="ARBA" id="ARBA00022555"/>
    </source>
</evidence>
<dbReference type="Gene3D" id="3.30.70.380">
    <property type="entry name" value="Ferrodoxin-fold anticodon-binding domain"/>
    <property type="match status" value="1"/>
</dbReference>
<keyword evidence="7 15" id="KW-0479">Metal-binding</keyword>
<evidence type="ECO:0000256" key="11">
    <source>
        <dbReference type="ARBA" id="ARBA00022884"/>
    </source>
</evidence>
<dbReference type="InterPro" id="IPR009061">
    <property type="entry name" value="DNA-bd_dom_put_sf"/>
</dbReference>
<feature type="domain" description="TRNA-binding" evidence="17">
    <location>
        <begin position="62"/>
        <end position="176"/>
    </location>
</feature>
<dbReference type="InterPro" id="IPR033714">
    <property type="entry name" value="tRNA_bind_bactPheRS"/>
</dbReference>
<organism evidence="20 21">
    <name type="scientific">Ferroacidibacillus organovorans</name>
    <dbReference type="NCBI Taxonomy" id="1765683"/>
    <lineage>
        <taxon>Bacteria</taxon>
        <taxon>Bacillati</taxon>
        <taxon>Bacillota</taxon>
        <taxon>Bacilli</taxon>
        <taxon>Bacillales</taxon>
        <taxon>Alicyclobacillaceae</taxon>
        <taxon>Ferroacidibacillus</taxon>
    </lineage>
</organism>
<dbReference type="PANTHER" id="PTHR10947">
    <property type="entry name" value="PHENYLALANYL-TRNA SYNTHETASE BETA CHAIN AND LEUCINE-RICH REPEAT-CONTAINING PROTEIN 47"/>
    <property type="match status" value="1"/>
</dbReference>
<dbReference type="OrthoDB" id="9805455at2"/>
<evidence type="ECO:0000259" key="19">
    <source>
        <dbReference type="PROSITE" id="PS51483"/>
    </source>
</evidence>
<keyword evidence="12 15" id="KW-0648">Protein biosynthesis</keyword>
<dbReference type="PROSITE" id="PS50886">
    <property type="entry name" value="TRBD"/>
    <property type="match status" value="1"/>
</dbReference>
<dbReference type="InterPro" id="IPR005147">
    <property type="entry name" value="tRNA_synthase_B5-dom"/>
</dbReference>
<dbReference type="InterPro" id="IPR004532">
    <property type="entry name" value="Phe-tRNA-ligase_IIc_bsu_bact"/>
</dbReference>
<keyword evidence="9 15" id="KW-0067">ATP-binding</keyword>
<evidence type="ECO:0000256" key="10">
    <source>
        <dbReference type="ARBA" id="ARBA00022842"/>
    </source>
</evidence>
<dbReference type="InterPro" id="IPR005121">
    <property type="entry name" value="Fdx_antiC-bd"/>
</dbReference>
<evidence type="ECO:0000256" key="13">
    <source>
        <dbReference type="ARBA" id="ARBA00023146"/>
    </source>
</evidence>
<dbReference type="SUPFAM" id="SSF55681">
    <property type="entry name" value="Class II aaRS and biotin synthetases"/>
    <property type="match status" value="1"/>
</dbReference>
<feature type="binding site" evidence="15">
    <location>
        <position position="489"/>
    </location>
    <ligand>
        <name>Mg(2+)</name>
        <dbReference type="ChEBI" id="CHEBI:18420"/>
        <note>shared with alpha subunit</note>
    </ligand>
</feature>
<feature type="domain" description="FDX-ACB" evidence="18">
    <location>
        <begin position="736"/>
        <end position="829"/>
    </location>
</feature>
<dbReference type="SMART" id="SM00873">
    <property type="entry name" value="B3_4"/>
    <property type="match status" value="1"/>
</dbReference>
<dbReference type="GO" id="GO:0016740">
    <property type="term" value="F:transferase activity"/>
    <property type="evidence" value="ECO:0007669"/>
    <property type="project" value="UniProtKB-ARBA"/>
</dbReference>
<evidence type="ECO:0000256" key="7">
    <source>
        <dbReference type="ARBA" id="ARBA00022723"/>
    </source>
</evidence>
<evidence type="ECO:0000256" key="8">
    <source>
        <dbReference type="ARBA" id="ARBA00022741"/>
    </source>
</evidence>
<dbReference type="PROSITE" id="PS51483">
    <property type="entry name" value="B5"/>
    <property type="match status" value="1"/>
</dbReference>
<dbReference type="GO" id="GO:0005524">
    <property type="term" value="F:ATP binding"/>
    <property type="evidence" value="ECO:0007669"/>
    <property type="project" value="UniProtKB-UniRule"/>
</dbReference>
<dbReference type="SMART" id="SM00874">
    <property type="entry name" value="B5"/>
    <property type="match status" value="1"/>
</dbReference>
<dbReference type="GO" id="GO:0004826">
    <property type="term" value="F:phenylalanine-tRNA ligase activity"/>
    <property type="evidence" value="ECO:0007669"/>
    <property type="project" value="UniProtKB-UniRule"/>
</dbReference>
<keyword evidence="10 15" id="KW-0460">Magnesium</keyword>
<dbReference type="InterPro" id="IPR020825">
    <property type="entry name" value="Phe-tRNA_synthase-like_B3/B4"/>
</dbReference>
<feature type="binding site" evidence="15">
    <location>
        <position position="483"/>
    </location>
    <ligand>
        <name>Mg(2+)</name>
        <dbReference type="ChEBI" id="CHEBI:18420"/>
        <note>shared with alpha subunit</note>
    </ligand>
</feature>
<comment type="cofactor">
    <cofactor evidence="15">
        <name>Mg(2+)</name>
        <dbReference type="ChEBI" id="CHEBI:18420"/>
    </cofactor>
    <text evidence="15">Binds 2 magnesium ions per tetramer.</text>
</comment>
<name>A0A1V4ESN3_9BACL</name>
<dbReference type="SMART" id="SM00896">
    <property type="entry name" value="FDX-ACB"/>
    <property type="match status" value="1"/>
</dbReference>
<dbReference type="Gene3D" id="3.30.56.10">
    <property type="match status" value="2"/>
</dbReference>
<gene>
    <name evidence="15" type="primary">pheT</name>
    <name evidence="20" type="ORF">B2M26_10205</name>
</gene>
<evidence type="ECO:0000256" key="16">
    <source>
        <dbReference type="PROSITE-ProRule" id="PRU00209"/>
    </source>
</evidence>
<dbReference type="InterPro" id="IPR045060">
    <property type="entry name" value="Phe-tRNA-ligase_IIc_bsu"/>
</dbReference>
<dbReference type="Gene3D" id="3.30.930.10">
    <property type="entry name" value="Bira Bifunctional Protein, Domain 2"/>
    <property type="match status" value="1"/>
</dbReference>
<dbReference type="CDD" id="cd00769">
    <property type="entry name" value="PheRS_beta_core"/>
    <property type="match status" value="1"/>
</dbReference>
<dbReference type="Gene3D" id="3.50.40.10">
    <property type="entry name" value="Phenylalanyl-trna Synthetase, Chain B, domain 3"/>
    <property type="match status" value="1"/>
</dbReference>
<evidence type="ECO:0000256" key="9">
    <source>
        <dbReference type="ARBA" id="ARBA00022840"/>
    </source>
</evidence>
<evidence type="ECO:0000256" key="12">
    <source>
        <dbReference type="ARBA" id="ARBA00022917"/>
    </source>
</evidence>
<dbReference type="Proteomes" id="UP000190229">
    <property type="component" value="Unassembled WGS sequence"/>
</dbReference>
<keyword evidence="11 16" id="KW-0694">RNA-binding</keyword>
<feature type="domain" description="B5" evidence="19">
    <location>
        <begin position="430"/>
        <end position="505"/>
    </location>
</feature>
<evidence type="ECO:0000256" key="14">
    <source>
        <dbReference type="ARBA" id="ARBA00049255"/>
    </source>
</evidence>
<dbReference type="NCBIfam" id="NF045760">
    <property type="entry name" value="YtpR"/>
    <property type="match status" value="1"/>
</dbReference>
<keyword evidence="5 16" id="KW-0820">tRNA-binding</keyword>
<feature type="binding site" evidence="15">
    <location>
        <position position="492"/>
    </location>
    <ligand>
        <name>Mg(2+)</name>
        <dbReference type="ChEBI" id="CHEBI:18420"/>
        <note>shared with alpha subunit</note>
    </ligand>
</feature>
<keyword evidence="13 15" id="KW-0030">Aminoacyl-tRNA synthetase</keyword>
<evidence type="ECO:0000256" key="6">
    <source>
        <dbReference type="ARBA" id="ARBA00022598"/>
    </source>
</evidence>
<dbReference type="InterPro" id="IPR045864">
    <property type="entry name" value="aa-tRNA-synth_II/BPL/LPL"/>
</dbReference>
<feature type="binding site" evidence="15">
    <location>
        <position position="493"/>
    </location>
    <ligand>
        <name>Mg(2+)</name>
        <dbReference type="ChEBI" id="CHEBI:18420"/>
        <note>shared with alpha subunit</note>
    </ligand>
</feature>
<dbReference type="AlphaFoldDB" id="A0A1V4ESN3"/>
<keyword evidence="4 15" id="KW-0963">Cytoplasm</keyword>
<comment type="catalytic activity">
    <reaction evidence="14 15">
        <text>tRNA(Phe) + L-phenylalanine + ATP = L-phenylalanyl-tRNA(Phe) + AMP + diphosphate + H(+)</text>
        <dbReference type="Rhea" id="RHEA:19413"/>
        <dbReference type="Rhea" id="RHEA-COMP:9668"/>
        <dbReference type="Rhea" id="RHEA-COMP:9699"/>
        <dbReference type="ChEBI" id="CHEBI:15378"/>
        <dbReference type="ChEBI" id="CHEBI:30616"/>
        <dbReference type="ChEBI" id="CHEBI:33019"/>
        <dbReference type="ChEBI" id="CHEBI:58095"/>
        <dbReference type="ChEBI" id="CHEBI:78442"/>
        <dbReference type="ChEBI" id="CHEBI:78531"/>
        <dbReference type="ChEBI" id="CHEBI:456215"/>
        <dbReference type="EC" id="6.1.1.20"/>
    </reaction>
</comment>
<evidence type="ECO:0000256" key="4">
    <source>
        <dbReference type="ARBA" id="ARBA00022490"/>
    </source>
</evidence>
<sequence length="830" mass="90244">MSMTCACCGNFQDSHGRERRCTMKITWNWLNEYVELLEQTPQQVAADLTRAGIPVESMWTFAPDVSGVVVGHVEEVLPHPNADRMRICRVNIGEANRSQIVCGAANVAAGQKVPVATVGAQLPSGSILAADKRGVRSEGMICSAQELGLDAKLLPKSMSEGILVLPDDAPIGVSIVSYLGLDDTVMELELTPNRADCLSLRGVAYEVAAIYGKSVHMPPLPVHQPRTAEAIPLHVAIETSACSFYATQVIDHVANRPSPIAVQMRLLAVGVRPIDALVDATNYVMLEWGQPLHAFDCEAIHGETIVVRQARTGEKLVTLDGRERQLEADMIVIADAQHSIGLAGVMGGANSEIGPETRRVALESARFDAQHIRRTARDLNLRSEASARFEKGVDTEVLLPALARAVSLIVAWTGGVVASEVIAQGDGDRRRPAQIQVHPSRVCDVLGFTVPTEQMRAICSRLGFEVVLDGAVLRITPSTRRPDVTLEEDMIEEFARLVGYDQIPSTLPTMALAAGHLTDAQQIRRTVRQTLMGFGMQEVWTYALQSPHVGHKLRLPNDHPLAKTAPLLNPLSDERQELRTLLLPALLDVAGYNAKRQHGGFALFEIGAVFTPRALPVTELPREERRLIGLFTGLATEQDPQQVARSYDFYDAKAHLQGVFARLGIKDVSFHAAAHPYLHGGIAADVTVGGETVGYIGRVHDLVVKAFDAPACVAFEVSFDALIKHAKRTLAVTPLPRFPAVERDLAFVVSRSMPAQKLLDAIRSRAGEQLVSVRIFDVYVGERVRASEKSVALRMVFRDTAKTMSEEDIAGRIDAIIAEAHAVCGAVLRS</sequence>
<comment type="subcellular location">
    <subcellularLocation>
        <location evidence="1 15">Cytoplasm</location>
    </subcellularLocation>
</comment>
<dbReference type="Pfam" id="PF17759">
    <property type="entry name" value="tRNA_synthFbeta"/>
    <property type="match status" value="1"/>
</dbReference>
<evidence type="ECO:0000259" key="18">
    <source>
        <dbReference type="PROSITE" id="PS51447"/>
    </source>
</evidence>
<dbReference type="Gene3D" id="2.40.50.140">
    <property type="entry name" value="Nucleic acid-binding proteins"/>
    <property type="match status" value="1"/>
</dbReference>
<dbReference type="PANTHER" id="PTHR10947:SF0">
    <property type="entry name" value="PHENYLALANINE--TRNA LIGASE BETA SUBUNIT"/>
    <property type="match status" value="1"/>
</dbReference>
<keyword evidence="6 15" id="KW-0436">Ligase</keyword>
<dbReference type="NCBIfam" id="TIGR00472">
    <property type="entry name" value="pheT_bact"/>
    <property type="match status" value="1"/>
</dbReference>
<dbReference type="Pfam" id="PF03483">
    <property type="entry name" value="B3_4"/>
    <property type="match status" value="1"/>
</dbReference>
<dbReference type="EMBL" id="MWPS01000026">
    <property type="protein sequence ID" value="OPG15956.1"/>
    <property type="molecule type" value="Genomic_DNA"/>
</dbReference>
<dbReference type="SUPFAM" id="SSF50249">
    <property type="entry name" value="Nucleic acid-binding proteins"/>
    <property type="match status" value="1"/>
</dbReference>